<gene>
    <name evidence="2" type="ORF">FB558_5251</name>
</gene>
<sequence>MRRPIAAAALLTALVLTGTGPPAPAAAQQPPGTDVAACRDGSCTLRVTGPVEIPLDGRAGQSAVSVTGIGTHAVAFLVSEGDRRSYGVTGTGGTVRFTTPDGTLTIRVLELADGAATIELSSSASGA</sequence>
<dbReference type="Proteomes" id="UP000315677">
    <property type="component" value="Unassembled WGS sequence"/>
</dbReference>
<evidence type="ECO:0000313" key="3">
    <source>
        <dbReference type="Proteomes" id="UP000315677"/>
    </source>
</evidence>
<organism evidence="2 3">
    <name type="scientific">Pseudonocardia kunmingensis</name>
    <dbReference type="NCBI Taxonomy" id="630975"/>
    <lineage>
        <taxon>Bacteria</taxon>
        <taxon>Bacillati</taxon>
        <taxon>Actinomycetota</taxon>
        <taxon>Actinomycetes</taxon>
        <taxon>Pseudonocardiales</taxon>
        <taxon>Pseudonocardiaceae</taxon>
        <taxon>Pseudonocardia</taxon>
    </lineage>
</organism>
<evidence type="ECO:0008006" key="4">
    <source>
        <dbReference type="Google" id="ProtNLM"/>
    </source>
</evidence>
<dbReference type="EMBL" id="VFPA01000003">
    <property type="protein sequence ID" value="TQM09492.1"/>
    <property type="molecule type" value="Genomic_DNA"/>
</dbReference>
<keyword evidence="3" id="KW-1185">Reference proteome</keyword>
<keyword evidence="1" id="KW-0732">Signal</keyword>
<reference evidence="2 3" key="1">
    <citation type="submission" date="2019-06" db="EMBL/GenBank/DDBJ databases">
        <title>Sequencing the genomes of 1000 actinobacteria strains.</title>
        <authorList>
            <person name="Klenk H.-P."/>
        </authorList>
    </citation>
    <scope>NUCLEOTIDE SEQUENCE [LARGE SCALE GENOMIC DNA]</scope>
    <source>
        <strain evidence="2 3">DSM 45301</strain>
    </source>
</reference>
<evidence type="ECO:0000256" key="1">
    <source>
        <dbReference type="SAM" id="SignalP"/>
    </source>
</evidence>
<protein>
    <recommendedName>
        <fullName evidence="4">Peptidase inhibitor family I36</fullName>
    </recommendedName>
</protein>
<dbReference type="AlphaFoldDB" id="A0A543DJI4"/>
<accession>A0A543DJI4</accession>
<proteinExistence type="predicted"/>
<dbReference type="OrthoDB" id="3577535at2"/>
<comment type="caution">
    <text evidence="2">The sequence shown here is derived from an EMBL/GenBank/DDBJ whole genome shotgun (WGS) entry which is preliminary data.</text>
</comment>
<name>A0A543DJI4_9PSEU</name>
<dbReference type="RefSeq" id="WP_142057713.1">
    <property type="nucleotide sequence ID" value="NZ_VFPA01000003.1"/>
</dbReference>
<evidence type="ECO:0000313" key="2">
    <source>
        <dbReference type="EMBL" id="TQM09492.1"/>
    </source>
</evidence>
<feature type="signal peptide" evidence="1">
    <location>
        <begin position="1"/>
        <end position="25"/>
    </location>
</feature>
<feature type="chain" id="PRO_5021910745" description="Peptidase inhibitor family I36" evidence="1">
    <location>
        <begin position="26"/>
        <end position="127"/>
    </location>
</feature>